<dbReference type="PANTHER" id="PTHR30069:SF57">
    <property type="entry name" value="TONB-DEPENDENT RECEPTOR"/>
    <property type="match status" value="1"/>
</dbReference>
<accession>A0AAU9CST5</accession>
<dbReference type="KEGG" id="fax:FUAX_45980"/>
<comment type="similarity">
    <text evidence="8 9">Belongs to the TonB-dependent receptor family.</text>
</comment>
<dbReference type="GO" id="GO:0030246">
    <property type="term" value="F:carbohydrate binding"/>
    <property type="evidence" value="ECO:0007669"/>
    <property type="project" value="InterPro"/>
</dbReference>
<dbReference type="SUPFAM" id="SSF56935">
    <property type="entry name" value="Porins"/>
    <property type="match status" value="1"/>
</dbReference>
<keyword evidence="5 9" id="KW-0798">TonB box</keyword>
<dbReference type="GO" id="GO:0009279">
    <property type="term" value="C:cell outer membrane"/>
    <property type="evidence" value="ECO:0007669"/>
    <property type="project" value="UniProtKB-SubCell"/>
</dbReference>
<dbReference type="EMBL" id="AP025317">
    <property type="protein sequence ID" value="BDD12166.1"/>
    <property type="molecule type" value="Genomic_DNA"/>
</dbReference>
<comment type="subcellular location">
    <subcellularLocation>
        <location evidence="1 8">Cell outer membrane</location>
        <topology evidence="1 8">Multi-pass membrane protein</topology>
    </subcellularLocation>
</comment>
<evidence type="ECO:0000256" key="1">
    <source>
        <dbReference type="ARBA" id="ARBA00004571"/>
    </source>
</evidence>
<feature type="domain" description="TonB-dependent receptor-like beta-barrel" evidence="11">
    <location>
        <begin position="306"/>
        <end position="726"/>
    </location>
</feature>
<dbReference type="Pfam" id="PF13715">
    <property type="entry name" value="CarbopepD_reg_2"/>
    <property type="match status" value="1"/>
</dbReference>
<keyword evidence="13" id="KW-0614">Plasmid</keyword>
<dbReference type="PROSITE" id="PS52016">
    <property type="entry name" value="TONB_DEPENDENT_REC_3"/>
    <property type="match status" value="1"/>
</dbReference>
<evidence type="ECO:0000256" key="5">
    <source>
        <dbReference type="ARBA" id="ARBA00023077"/>
    </source>
</evidence>
<dbReference type="Pfam" id="PF07715">
    <property type="entry name" value="Plug"/>
    <property type="match status" value="1"/>
</dbReference>
<dbReference type="Proteomes" id="UP001348817">
    <property type="component" value="Plasmid pFA3"/>
</dbReference>
<dbReference type="InterPro" id="IPR036942">
    <property type="entry name" value="Beta-barrel_TonB_sf"/>
</dbReference>
<keyword evidence="14" id="KW-1185">Reference proteome</keyword>
<keyword evidence="3 8" id="KW-1134">Transmembrane beta strand</keyword>
<name>A0AAU9CST5_9BACT</name>
<feature type="chain" id="PRO_5043571940" evidence="10">
    <location>
        <begin position="21"/>
        <end position="764"/>
    </location>
</feature>
<keyword evidence="13" id="KW-0675">Receptor</keyword>
<protein>
    <submittedName>
        <fullName evidence="13">TonB-dependent receptor</fullName>
    </submittedName>
</protein>
<keyword evidence="6 8" id="KW-0472">Membrane</keyword>
<dbReference type="GO" id="GO:0015344">
    <property type="term" value="F:siderophore uptake transmembrane transporter activity"/>
    <property type="evidence" value="ECO:0007669"/>
    <property type="project" value="TreeGrafter"/>
</dbReference>
<feature type="domain" description="TonB-dependent receptor plug" evidence="12">
    <location>
        <begin position="119"/>
        <end position="225"/>
    </location>
</feature>
<evidence type="ECO:0000256" key="3">
    <source>
        <dbReference type="ARBA" id="ARBA00022452"/>
    </source>
</evidence>
<dbReference type="Pfam" id="PF00593">
    <property type="entry name" value="TonB_dep_Rec_b-barrel"/>
    <property type="match status" value="1"/>
</dbReference>
<dbReference type="RefSeq" id="WP_338395520.1">
    <property type="nucleotide sequence ID" value="NZ_AP025317.1"/>
</dbReference>
<organism evidence="13 14">
    <name type="scientific">Fulvitalea axinellae</name>
    <dbReference type="NCBI Taxonomy" id="1182444"/>
    <lineage>
        <taxon>Bacteria</taxon>
        <taxon>Pseudomonadati</taxon>
        <taxon>Bacteroidota</taxon>
        <taxon>Cytophagia</taxon>
        <taxon>Cytophagales</taxon>
        <taxon>Persicobacteraceae</taxon>
        <taxon>Fulvitalea</taxon>
    </lineage>
</organism>
<dbReference type="Gene3D" id="2.60.40.1120">
    <property type="entry name" value="Carboxypeptidase-like, regulatory domain"/>
    <property type="match status" value="1"/>
</dbReference>
<keyword evidence="4 8" id="KW-0812">Transmembrane</keyword>
<dbReference type="InterPro" id="IPR012910">
    <property type="entry name" value="Plug_dom"/>
</dbReference>
<evidence type="ECO:0000259" key="12">
    <source>
        <dbReference type="Pfam" id="PF07715"/>
    </source>
</evidence>
<proteinExistence type="inferred from homology"/>
<dbReference type="InterPro" id="IPR013784">
    <property type="entry name" value="Carb-bd-like_fold"/>
</dbReference>
<evidence type="ECO:0000256" key="8">
    <source>
        <dbReference type="PROSITE-ProRule" id="PRU01360"/>
    </source>
</evidence>
<dbReference type="AlphaFoldDB" id="A0AAU9CST5"/>
<evidence type="ECO:0000256" key="6">
    <source>
        <dbReference type="ARBA" id="ARBA00023136"/>
    </source>
</evidence>
<evidence type="ECO:0000313" key="14">
    <source>
        <dbReference type="Proteomes" id="UP001348817"/>
    </source>
</evidence>
<keyword evidence="7 8" id="KW-0998">Cell outer membrane</keyword>
<sequence length="764" mass="84877">MKAIFSFSLVMLTMAMGAFAQSASIIGIVRGPDGPVSLAQVGLEGTSFGTVTDSDGRFEITGIEAGDYRLVCAFVGLKDYRRGISLQKGELREVKISMAENSKELEAVVVTGTRTQRKITDSPVAVNVLNAQTLSFTQSSTLSEGLSFQPGLRMETDCQTCNYTQLRMNGLQGGYSQILINSRPVFSALTGLYGLEQIPANMIDRVEVVRGGGSALYGSSAVAGTVNVITKRPKMSSYSVSNSLSLINGNVPDNMLNVNASVVNEEGNAGISFFGSRRTRNDFDENGDGYSEMPKLRTNSFGMNAFMELSDRATLGANIYSIYEFRRGGNKINEAPHLADQSEDRTHNIIIGGLDFEYKGDDWDLMAYISGQDTRRKHYTGINNFDQGEAPLEAYGNTKNYTVIGGFQYNRTLSDFLGGKNILSFGGEVKTDYTFDEIKIYDYLIDQRVTQGGVFAQSDWEMTRGLTLLTGVRLDQHNLVDGVIASPRLSLLYKWNDFQFRGAFSTGYRAPQAFDTDLHIAFSGGGVTLPEIDPDLKEERSRSYTLSVNYDRSNENYIYGFTLEGFRTRLIDTFVFEEKGEDANGNTIMHKHNGGNSTVMGATLELRANYQEKIQAEAGLTLQSSLYDDEQEFLAGLPSTDEYMRTPKQYGFWTLTYFPMPETYISLSGVYTGNMIVPHMAGAPGVTEDEYFDSPDFWETHLKISKEFHLDRIGQQIEVFAGIRNVFNAYQDDFDKGKDRDSNYIYGPSAPRTYFFGVRFGILD</sequence>
<dbReference type="PANTHER" id="PTHR30069">
    <property type="entry name" value="TONB-DEPENDENT OUTER MEMBRANE RECEPTOR"/>
    <property type="match status" value="1"/>
</dbReference>
<dbReference type="Gene3D" id="2.170.130.10">
    <property type="entry name" value="TonB-dependent receptor, plug domain"/>
    <property type="match status" value="1"/>
</dbReference>
<gene>
    <name evidence="13" type="ORF">FUAX_45980</name>
</gene>
<evidence type="ECO:0000256" key="9">
    <source>
        <dbReference type="RuleBase" id="RU003357"/>
    </source>
</evidence>
<dbReference type="SUPFAM" id="SSF49452">
    <property type="entry name" value="Starch-binding domain-like"/>
    <property type="match status" value="1"/>
</dbReference>
<evidence type="ECO:0000256" key="10">
    <source>
        <dbReference type="SAM" id="SignalP"/>
    </source>
</evidence>
<dbReference type="InterPro" id="IPR039426">
    <property type="entry name" value="TonB-dep_rcpt-like"/>
</dbReference>
<feature type="signal peptide" evidence="10">
    <location>
        <begin position="1"/>
        <end position="20"/>
    </location>
</feature>
<geneLocation type="plasmid" evidence="13 14">
    <name>pFA3</name>
</geneLocation>
<keyword evidence="10" id="KW-0732">Signal</keyword>
<evidence type="ECO:0000256" key="7">
    <source>
        <dbReference type="ARBA" id="ARBA00023237"/>
    </source>
</evidence>
<evidence type="ECO:0000313" key="13">
    <source>
        <dbReference type="EMBL" id="BDD12166.1"/>
    </source>
</evidence>
<dbReference type="InterPro" id="IPR037066">
    <property type="entry name" value="Plug_dom_sf"/>
</dbReference>
<dbReference type="GO" id="GO:0044718">
    <property type="term" value="P:siderophore transmembrane transport"/>
    <property type="evidence" value="ECO:0007669"/>
    <property type="project" value="TreeGrafter"/>
</dbReference>
<evidence type="ECO:0000256" key="4">
    <source>
        <dbReference type="ARBA" id="ARBA00022692"/>
    </source>
</evidence>
<evidence type="ECO:0000259" key="11">
    <source>
        <dbReference type="Pfam" id="PF00593"/>
    </source>
</evidence>
<reference evidence="13 14" key="1">
    <citation type="submission" date="2021-12" db="EMBL/GenBank/DDBJ databases">
        <title>Genome sequencing of bacteria with rrn-lacking chromosome and rrn-plasmid.</title>
        <authorList>
            <person name="Anda M."/>
            <person name="Iwasaki W."/>
        </authorList>
    </citation>
    <scope>NUCLEOTIDE SEQUENCE [LARGE SCALE GENOMIC DNA]</scope>
    <source>
        <strain evidence="13 14">DSM 100852</strain>
        <plasmid evidence="13 14">pFA3</plasmid>
    </source>
</reference>
<keyword evidence="2 8" id="KW-0813">Transport</keyword>
<evidence type="ECO:0000256" key="2">
    <source>
        <dbReference type="ARBA" id="ARBA00022448"/>
    </source>
</evidence>
<dbReference type="InterPro" id="IPR000531">
    <property type="entry name" value="Beta-barrel_TonB"/>
</dbReference>
<dbReference type="Gene3D" id="2.40.170.20">
    <property type="entry name" value="TonB-dependent receptor, beta-barrel domain"/>
    <property type="match status" value="1"/>
</dbReference>